<evidence type="ECO:0000313" key="2">
    <source>
        <dbReference type="Proteomes" id="UP000817854"/>
    </source>
</evidence>
<name>A0ABX0IT74_9FLAO</name>
<protein>
    <recommendedName>
        <fullName evidence="3">LysM domain-containing protein</fullName>
    </recommendedName>
</protein>
<dbReference type="Proteomes" id="UP000817854">
    <property type="component" value="Unassembled WGS sequence"/>
</dbReference>
<organism evidence="1 2">
    <name type="scientific">Flavobacterium jejuense</name>
    <dbReference type="NCBI Taxonomy" id="1544455"/>
    <lineage>
        <taxon>Bacteria</taxon>
        <taxon>Pseudomonadati</taxon>
        <taxon>Bacteroidota</taxon>
        <taxon>Flavobacteriia</taxon>
        <taxon>Flavobacteriales</taxon>
        <taxon>Flavobacteriaceae</taxon>
        <taxon>Flavobacterium</taxon>
    </lineage>
</organism>
<dbReference type="RefSeq" id="WP_140963072.1">
    <property type="nucleotide sequence ID" value="NZ_VEVQ02000009.1"/>
</dbReference>
<dbReference type="EMBL" id="VEVQ02000009">
    <property type="protein sequence ID" value="NHN26751.1"/>
    <property type="molecule type" value="Genomic_DNA"/>
</dbReference>
<reference evidence="1 2" key="3">
    <citation type="submission" date="2020-02" db="EMBL/GenBank/DDBJ databases">
        <title>Flavobacterium profundi sp. nov., isolated from a deep-sea seamount.</title>
        <authorList>
            <person name="Zhang D.-C."/>
        </authorList>
    </citation>
    <scope>NUCLEOTIDE SEQUENCE [LARGE SCALE GENOMIC DNA]</scope>
    <source>
        <strain evidence="1 2">EC11</strain>
    </source>
</reference>
<gene>
    <name evidence="1" type="ORF">FIA58_013785</name>
</gene>
<comment type="caution">
    <text evidence="1">The sequence shown here is derived from an EMBL/GenBank/DDBJ whole genome shotgun (WGS) entry which is preliminary data.</text>
</comment>
<accession>A0ABX0IT74</accession>
<keyword evidence="2" id="KW-1185">Reference proteome</keyword>
<evidence type="ECO:0000313" key="1">
    <source>
        <dbReference type="EMBL" id="NHN26751.1"/>
    </source>
</evidence>
<proteinExistence type="predicted"/>
<reference evidence="1 2" key="2">
    <citation type="submission" date="2019-05" db="EMBL/GenBank/DDBJ databases">
        <authorList>
            <person name="Lianzixin W."/>
        </authorList>
    </citation>
    <scope>NUCLEOTIDE SEQUENCE [LARGE SCALE GENOMIC DNA]</scope>
    <source>
        <strain evidence="1 2">EC11</strain>
    </source>
</reference>
<reference evidence="2" key="1">
    <citation type="submission" date="2019-05" db="EMBL/GenBank/DDBJ databases">
        <title>Flavobacterium profundi sp. nov., isolated from a deep-sea seamount.</title>
        <authorList>
            <person name="Zhang D.-C."/>
        </authorList>
    </citation>
    <scope>NUCLEOTIDE SEQUENCE [LARGE SCALE GENOMIC DNA]</scope>
    <source>
        <strain evidence="2">EC11</strain>
    </source>
</reference>
<sequence length="160" mass="18227">MIIVKHNQTLLDIAYYQSNSYLAVIDYAFVNKIAVDEVLIPNQQLIEAPVFNYESEVTLINHKIAIPEDYKVSVKQNQNLCDIAIQETGSIFSLLEVAYNNRLSLDVEVQPKTLISNKTNAEFYDEDIASFFKEKSIIIATKDKQELVNYSLPLGFPISF</sequence>
<evidence type="ECO:0008006" key="3">
    <source>
        <dbReference type="Google" id="ProtNLM"/>
    </source>
</evidence>